<comment type="caution">
    <text evidence="1">The sequence shown here is derived from an EMBL/GenBank/DDBJ whole genome shotgun (WGS) entry which is preliminary data.</text>
</comment>
<dbReference type="EMBL" id="JBHSNQ010000009">
    <property type="protein sequence ID" value="MFC5540354.1"/>
    <property type="molecule type" value="Genomic_DNA"/>
</dbReference>
<accession>A0ABW0R7X0</accession>
<gene>
    <name evidence="1" type="ORF">ACFPOH_00905</name>
</gene>
<sequence length="50" mass="5955">MNKKQVIFLNRTHKNFNLYIGNKGDQDFFKELETAQPVSDKVIPIDRFKK</sequence>
<proteinExistence type="predicted"/>
<evidence type="ECO:0000313" key="1">
    <source>
        <dbReference type="EMBL" id="MFC5540354.1"/>
    </source>
</evidence>
<keyword evidence="2" id="KW-1185">Reference proteome</keyword>
<dbReference type="Proteomes" id="UP001595978">
    <property type="component" value="Unassembled WGS sequence"/>
</dbReference>
<reference evidence="2" key="1">
    <citation type="journal article" date="2019" name="Int. J. Syst. Evol. Microbiol.">
        <title>The Global Catalogue of Microorganisms (GCM) 10K type strain sequencing project: providing services to taxonomists for standard genome sequencing and annotation.</title>
        <authorList>
            <consortium name="The Broad Institute Genomics Platform"/>
            <consortium name="The Broad Institute Genome Sequencing Center for Infectious Disease"/>
            <person name="Wu L."/>
            <person name="Ma J."/>
        </authorList>
    </citation>
    <scope>NUCLEOTIDE SEQUENCE [LARGE SCALE GENOMIC DNA]</scope>
    <source>
        <strain evidence="2">CCUG 56331</strain>
    </source>
</reference>
<protein>
    <submittedName>
        <fullName evidence="1">Uncharacterized protein</fullName>
    </submittedName>
</protein>
<evidence type="ECO:0000313" key="2">
    <source>
        <dbReference type="Proteomes" id="UP001595978"/>
    </source>
</evidence>
<organism evidence="1 2">
    <name type="scientific">Ureibacillus suwonensis</name>
    <dbReference type="NCBI Taxonomy" id="313007"/>
    <lineage>
        <taxon>Bacteria</taxon>
        <taxon>Bacillati</taxon>
        <taxon>Bacillota</taxon>
        <taxon>Bacilli</taxon>
        <taxon>Bacillales</taxon>
        <taxon>Caryophanaceae</taxon>
        <taxon>Ureibacillus</taxon>
    </lineage>
</organism>
<name>A0ABW0R7X0_9BACL</name>
<dbReference type="RefSeq" id="WP_390308588.1">
    <property type="nucleotide sequence ID" value="NZ_JBHSNQ010000009.1"/>
</dbReference>